<evidence type="ECO:0000256" key="15">
    <source>
        <dbReference type="PROSITE-ProRule" id="PRU00175"/>
    </source>
</evidence>
<evidence type="ECO:0000256" key="10">
    <source>
        <dbReference type="ARBA" id="ARBA00022871"/>
    </source>
</evidence>
<dbReference type="InParanoid" id="A0A6P5ITP6"/>
<dbReference type="PROSITE" id="PS00518">
    <property type="entry name" value="ZF_RING_1"/>
    <property type="match status" value="1"/>
</dbReference>
<dbReference type="KEGG" id="pcw:110195838"/>
<dbReference type="Pfam" id="PF00567">
    <property type="entry name" value="TUDOR"/>
    <property type="match status" value="5"/>
</dbReference>
<dbReference type="SUPFAM" id="SSF57850">
    <property type="entry name" value="RING/U-box"/>
    <property type="match status" value="1"/>
</dbReference>
<dbReference type="InterPro" id="IPR047847">
    <property type="entry name" value="RNF17-like_TUDOR_rpt2"/>
</dbReference>
<dbReference type="GO" id="GO:0008270">
    <property type="term" value="F:zinc ion binding"/>
    <property type="evidence" value="ECO:0007669"/>
    <property type="project" value="UniProtKB-KW"/>
</dbReference>
<dbReference type="InterPro" id="IPR002999">
    <property type="entry name" value="Tudor"/>
</dbReference>
<dbReference type="CTD" id="56163"/>
<keyword evidence="3" id="KW-0217">Developmental protein</keyword>
<dbReference type="InterPro" id="IPR001841">
    <property type="entry name" value="Znf_RING"/>
</dbReference>
<dbReference type="CDD" id="cd20418">
    <property type="entry name" value="Tudor_TDRD4_rpt5"/>
    <property type="match status" value="1"/>
</dbReference>
<dbReference type="InterPro" id="IPR047848">
    <property type="entry name" value="RNF17-like_TUDOR_rpt3"/>
</dbReference>
<evidence type="ECO:0000256" key="1">
    <source>
        <dbReference type="ARBA" id="ARBA00004123"/>
    </source>
</evidence>
<feature type="domain" description="Tudor" evidence="17">
    <location>
        <begin position="1011"/>
        <end position="1070"/>
    </location>
</feature>
<evidence type="ECO:0000259" key="16">
    <source>
        <dbReference type="PROSITE" id="PS50089"/>
    </source>
</evidence>
<evidence type="ECO:0000256" key="5">
    <source>
        <dbReference type="ARBA" id="ARBA00022723"/>
    </source>
</evidence>
<sequence length="1663" mass="187780">MAAAEGPTGAASVAMAGVGSLMARLPAASSLSPSYQLPRRKSRHWGPTEVLCSGCGRSSVATAGHHHELHCGHAYCELCLSVTEEYSTVVCPDCEAITTINRRQGYYPLDGYIEEDACEEKFQPKKIKNCSQDFKKTVGQQIVGLENSSTLHSPILNPSAVVTETKTTQEIDEALKIAGYNFEQLSATEKMLECLENQTKQETDCILEVLEEKFHQLFTSLKSRKRCLYEEVVRNTEDYLGDIITAKKYIEGKKNDLDAAMRIARELKMAPSLRKYCDLNQIIRTLKLAFESELSKVSSLKFRSFLRLKMNCNEIICMFKNMGKIEFEETSKFRSEVSEGAGQNVHKHTNKKEFSNCDAYLSVEKNKFEIAAIDDKAQPLVQHETGDSHLEVKSTQHQDESVSVSSSKTVAVLPQMGSSPDVIIEEIIEEDQETYFIEHIMEVPRHQKKPLQKKSVPFGLKAGSLELVFVSHVIHPCHFYIRKYSQRKNATLLEKKLNRFCNKSLYLSPSDILELGAKIFVNSIENGMWCRGTITELIPVESKNVGKPCGPTKYPIRDVALMQIFMIDFGNSEVLAVSGIGDGHIVRPGFSTLPHLVVNDLCMVIRKPDSYIEGMLGDLHPLALSCALKDIVPQNSSEGWGEEAKMEFLKMVNNKAVLMKVFREEDGVLIVDLKKPPANKISSDMPVSLRDALVFMELARFTQSPSIPPEQNMTLRYHSPVLPKELSNVSVVVCHINNPSDFYLQLIESLDFLVLLKKIEEVYKNEDGENLEILCPVPGQACIAKFEDGVWYRAQVIGLPGHQEVEVKYVDFGNAATVTLKEMRKVKDEFLNPPEKAIKCKLAHIEPSKKNKQWSKEANGKFEEMTHDKFMTCSVIKILEDNVLSVELFDSISAPGMIPNSVNNQLVKEGLASYELGYTIKDNCKKYDEVWDPSPEEIISTETNTSDSVVTKCLEEQDLQLLHNKEIPVQISNVVSPEKIYVRQLSTETLLNSLQEKMATAYENSKCEPVTWEINMYCAVQMAELKQWRRGQIVKIISATLLEVMLYDFGIKVTVNVDCLRKLEENLKTARRLALECSLVDISPTGGSDKWTATACDCLSFYLTGAVASIIIQENHTAWPLPVKILCRDEKGQCIDISDYLIKKGLALRERRIDKIDKSDSASEKSLDNPMEQESLGVAKYSTSHFEPTKVNAVISEHKVPGIKKTVLDPRIGGCYKPPVIPNMKVFEAIVSCIGDDGTIYVVPKLSELELRNLMDEIQSNFKCLGLLEPYCWKKGEACAVRGSDTVWYRGKVMEVVGGTIRVQYLDHGYTEKIPQCHLYPIVLYADRPQFCIPCQLYDTVPVGYSWQPDAVELLQELLPKREVEIHNMELPKNPWGKLSVHLYFDGMSLSYFMAHHKHCTSEGSEEILKEKPKDHSEKYEEENWEINFKELLLSDTETPVLPPYLSPSLPPPGELYPVQVKHVVSPNEVYICLDLIENFNHQNNTVDTGVSWESEPKSLDEVLQSCNQNMDSLPSLTDFRSEMPCLAEYNDGLWYRAKILSIKEFDPLAILVQFVDYGSTEKLPTSRLRQIPLHLMKYPARAVKVLLAGFKPPLKDSEKTRIPYCPKWSMEAMWAMIDCLQGKQLYASSLTQSPEYIVTLYEDEQCPVHMSLIEMGLADLDE</sequence>
<keyword evidence="7 15" id="KW-0863">Zinc-finger</keyword>
<reference evidence="19" key="1">
    <citation type="submission" date="2025-08" db="UniProtKB">
        <authorList>
            <consortium name="RefSeq"/>
        </authorList>
    </citation>
    <scope>IDENTIFICATION</scope>
    <source>
        <tissue evidence="19">Spleen</tissue>
    </source>
</reference>
<dbReference type="InterPro" id="IPR017907">
    <property type="entry name" value="Znf_RING_CS"/>
</dbReference>
<dbReference type="GO" id="GO:0005634">
    <property type="term" value="C:nucleus"/>
    <property type="evidence" value="ECO:0007669"/>
    <property type="project" value="UniProtKB-SubCell"/>
</dbReference>
<evidence type="ECO:0000256" key="4">
    <source>
        <dbReference type="ARBA" id="ARBA00022490"/>
    </source>
</evidence>
<keyword evidence="11" id="KW-0539">Nucleus</keyword>
<dbReference type="GO" id="GO:0030154">
    <property type="term" value="P:cell differentiation"/>
    <property type="evidence" value="ECO:0007669"/>
    <property type="project" value="UniProtKB-KW"/>
</dbReference>
<dbReference type="CDD" id="cd20414">
    <property type="entry name" value="Tudor_TDRD4_rpt1"/>
    <property type="match status" value="1"/>
</dbReference>
<keyword evidence="8" id="KW-0221">Differentiation</keyword>
<dbReference type="CDD" id="cd20415">
    <property type="entry name" value="Tudor_TDRD4_rpt2"/>
    <property type="match status" value="1"/>
</dbReference>
<dbReference type="PANTHER" id="PTHR16442:SF1">
    <property type="entry name" value="RING FINGER PROTEIN 17"/>
    <property type="match status" value="1"/>
</dbReference>
<dbReference type="PROSITE" id="PS50089">
    <property type="entry name" value="ZF_RING_2"/>
    <property type="match status" value="1"/>
</dbReference>
<evidence type="ECO:0000256" key="7">
    <source>
        <dbReference type="ARBA" id="ARBA00022771"/>
    </source>
</evidence>
<dbReference type="PANTHER" id="PTHR16442">
    <property type="entry name" value="RING FINGER PROTEIN 17"/>
    <property type="match status" value="1"/>
</dbReference>
<dbReference type="SMART" id="SM00333">
    <property type="entry name" value="TUDOR"/>
    <property type="match status" value="4"/>
</dbReference>
<dbReference type="SUPFAM" id="SSF63748">
    <property type="entry name" value="Tudor/PWWP/MBT"/>
    <property type="match status" value="5"/>
</dbReference>
<dbReference type="Gene3D" id="2.40.50.90">
    <property type="match status" value="3"/>
</dbReference>
<evidence type="ECO:0000256" key="2">
    <source>
        <dbReference type="ARBA" id="ARBA00004496"/>
    </source>
</evidence>
<dbReference type="CDD" id="cd20417">
    <property type="entry name" value="Tudor_TDRD4_rpt4"/>
    <property type="match status" value="1"/>
</dbReference>
<keyword evidence="10" id="KW-0744">Spermatogenesis</keyword>
<evidence type="ECO:0000313" key="19">
    <source>
        <dbReference type="RefSeq" id="XP_020824438.1"/>
    </source>
</evidence>
<protein>
    <recommendedName>
        <fullName evidence="14">RING finger protein 17</fullName>
    </recommendedName>
</protein>
<evidence type="ECO:0000256" key="12">
    <source>
        <dbReference type="ARBA" id="ARBA00057086"/>
    </source>
</evidence>
<keyword evidence="9" id="KW-0862">Zinc</keyword>
<accession>A0A6P5ITP6</accession>
<keyword evidence="5" id="KW-0479">Metal-binding</keyword>
<comment type="subunit">
    <text evidence="13">Interacts with MXD1, MXD3, MXD4, MXI1 and PIWIL1. Self-associates.</text>
</comment>
<dbReference type="PROSITE" id="PS50304">
    <property type="entry name" value="TUDOR"/>
    <property type="match status" value="4"/>
</dbReference>
<feature type="domain" description="Tudor" evidence="17">
    <location>
        <begin position="1272"/>
        <end position="1329"/>
    </location>
</feature>
<dbReference type="InterPro" id="IPR047845">
    <property type="entry name" value="RNF17-like_TUDOR_rpt1"/>
</dbReference>
<dbReference type="InterPro" id="IPR047849">
    <property type="entry name" value="RNF17-like_TUDOR_rpt4"/>
</dbReference>
<evidence type="ECO:0000256" key="13">
    <source>
        <dbReference type="ARBA" id="ARBA00062119"/>
    </source>
</evidence>
<dbReference type="GeneID" id="110195838"/>
<dbReference type="Proteomes" id="UP000515140">
    <property type="component" value="Unplaced"/>
</dbReference>
<feature type="domain" description="RING-type" evidence="16">
    <location>
        <begin position="52"/>
        <end position="95"/>
    </location>
</feature>
<feature type="domain" description="Tudor" evidence="17">
    <location>
        <begin position="775"/>
        <end position="833"/>
    </location>
</feature>
<dbReference type="CDD" id="cd20416">
    <property type="entry name" value="Tudor_TDRD4_rpt3"/>
    <property type="match status" value="1"/>
</dbReference>
<proteinExistence type="predicted"/>
<dbReference type="GO" id="GO:0005737">
    <property type="term" value="C:cytoplasm"/>
    <property type="evidence" value="ECO:0007669"/>
    <property type="project" value="UniProtKB-SubCell"/>
</dbReference>
<dbReference type="SUPFAM" id="SSF50199">
    <property type="entry name" value="Staphylococcal nuclease"/>
    <property type="match status" value="1"/>
</dbReference>
<dbReference type="InterPro" id="IPR035437">
    <property type="entry name" value="SNase_OB-fold_sf"/>
</dbReference>
<gene>
    <name evidence="19" type="primary">RNF17</name>
</gene>
<organism evidence="18 19">
    <name type="scientific">Phascolarctos cinereus</name>
    <name type="common">Koala</name>
    <dbReference type="NCBI Taxonomy" id="38626"/>
    <lineage>
        <taxon>Eukaryota</taxon>
        <taxon>Metazoa</taxon>
        <taxon>Chordata</taxon>
        <taxon>Craniata</taxon>
        <taxon>Vertebrata</taxon>
        <taxon>Euteleostomi</taxon>
        <taxon>Mammalia</taxon>
        <taxon>Metatheria</taxon>
        <taxon>Diprotodontia</taxon>
        <taxon>Phascolarctidae</taxon>
        <taxon>Phascolarctos</taxon>
    </lineage>
</organism>
<evidence type="ECO:0000256" key="11">
    <source>
        <dbReference type="ARBA" id="ARBA00023242"/>
    </source>
</evidence>
<evidence type="ECO:0000259" key="17">
    <source>
        <dbReference type="PROSITE" id="PS50304"/>
    </source>
</evidence>
<comment type="subcellular location">
    <subcellularLocation>
        <location evidence="2">Cytoplasm</location>
    </subcellularLocation>
    <subcellularLocation>
        <location evidence="1">Nucleus</location>
    </subcellularLocation>
</comment>
<keyword evidence="18" id="KW-1185">Reference proteome</keyword>
<dbReference type="InterPro" id="IPR047850">
    <property type="entry name" value="RNF17-like_TUDOR_rpt5"/>
</dbReference>
<evidence type="ECO:0000256" key="6">
    <source>
        <dbReference type="ARBA" id="ARBA00022737"/>
    </source>
</evidence>
<dbReference type="Gene3D" id="2.30.30.140">
    <property type="match status" value="5"/>
</dbReference>
<evidence type="ECO:0000256" key="14">
    <source>
        <dbReference type="ARBA" id="ARBA00072636"/>
    </source>
</evidence>
<evidence type="ECO:0000256" key="8">
    <source>
        <dbReference type="ARBA" id="ARBA00022782"/>
    </source>
</evidence>
<evidence type="ECO:0000256" key="9">
    <source>
        <dbReference type="ARBA" id="ARBA00022833"/>
    </source>
</evidence>
<evidence type="ECO:0000313" key="18">
    <source>
        <dbReference type="Proteomes" id="UP000515140"/>
    </source>
</evidence>
<comment type="function">
    <text evidence="12">Seems to be involved in regulation of transcriptional activity of MYC. In vitro, inhibits DNA-binding activity of Mad-MAX heterodimers. Can recruit Mad transcriptional repressors (MXD1, MXD3, MXD4 and MXI1) to the cytoplasm. May be involved in spermiogenesis.</text>
</comment>
<dbReference type="RefSeq" id="XP_020824438.1">
    <property type="nucleotide sequence ID" value="XM_020968779.1"/>
</dbReference>
<dbReference type="GO" id="GO:0007283">
    <property type="term" value="P:spermatogenesis"/>
    <property type="evidence" value="ECO:0007669"/>
    <property type="project" value="UniProtKB-KW"/>
</dbReference>
<dbReference type="FunCoup" id="A0A6P5ITP6">
    <property type="interactions" value="2"/>
</dbReference>
<keyword evidence="4" id="KW-0963">Cytoplasm</keyword>
<name>A0A6P5ITP6_PHACI</name>
<feature type="domain" description="Tudor" evidence="17">
    <location>
        <begin position="1519"/>
        <end position="1579"/>
    </location>
</feature>
<evidence type="ECO:0000256" key="3">
    <source>
        <dbReference type="ARBA" id="ARBA00022473"/>
    </source>
</evidence>
<keyword evidence="6" id="KW-0677">Repeat</keyword>
<dbReference type="FunFam" id="2.30.30.140:FF:000114">
    <property type="entry name" value="RING finger protein 17"/>
    <property type="match status" value="1"/>
</dbReference>